<gene>
    <name evidence="1" type="ORF">PDIGIT_LOCUS2206</name>
</gene>
<organism evidence="1 2">
    <name type="scientific">Periconia digitata</name>
    <dbReference type="NCBI Taxonomy" id="1303443"/>
    <lineage>
        <taxon>Eukaryota</taxon>
        <taxon>Fungi</taxon>
        <taxon>Dikarya</taxon>
        <taxon>Ascomycota</taxon>
        <taxon>Pezizomycotina</taxon>
        <taxon>Dothideomycetes</taxon>
        <taxon>Pleosporomycetidae</taxon>
        <taxon>Pleosporales</taxon>
        <taxon>Massarineae</taxon>
        <taxon>Periconiaceae</taxon>
        <taxon>Periconia</taxon>
    </lineage>
</organism>
<dbReference type="AlphaFoldDB" id="A0A9W4U4M5"/>
<name>A0A9W4U4M5_9PLEO</name>
<evidence type="ECO:0000313" key="1">
    <source>
        <dbReference type="EMBL" id="CAI6283513.1"/>
    </source>
</evidence>
<reference evidence="1" key="1">
    <citation type="submission" date="2023-01" db="EMBL/GenBank/DDBJ databases">
        <authorList>
            <person name="Van Ghelder C."/>
            <person name="Rancurel C."/>
        </authorList>
    </citation>
    <scope>NUCLEOTIDE SEQUENCE</scope>
    <source>
        <strain evidence="1">CNCM I-4278</strain>
    </source>
</reference>
<dbReference type="Proteomes" id="UP001152607">
    <property type="component" value="Unassembled WGS sequence"/>
</dbReference>
<evidence type="ECO:0000313" key="2">
    <source>
        <dbReference type="Proteomes" id="UP001152607"/>
    </source>
</evidence>
<comment type="caution">
    <text evidence="1">The sequence shown here is derived from an EMBL/GenBank/DDBJ whole genome shotgun (WGS) entry which is preliminary data.</text>
</comment>
<proteinExistence type="predicted"/>
<sequence>MILLYNHSYLDRSLALYGEFIGKYEDSTIPITDRFVAIRHKLGICSQSTVFPSHRLSVTARVNRGIWPHAFIDWMNTSISYERYILLICSVKPCGWDQREAFGYHHSSEPEQGLSRVSTLYSHCPVSSRSTVRQLKVSSLRHVRFQYCSPDNHKSTR</sequence>
<keyword evidence="2" id="KW-1185">Reference proteome</keyword>
<accession>A0A9W4U4M5</accession>
<dbReference type="EMBL" id="CAOQHR010000001">
    <property type="protein sequence ID" value="CAI6283513.1"/>
    <property type="molecule type" value="Genomic_DNA"/>
</dbReference>
<protein>
    <submittedName>
        <fullName evidence="1">Uncharacterized protein</fullName>
    </submittedName>
</protein>